<dbReference type="Pfam" id="PF08407">
    <property type="entry name" value="Chitin_synth_1N"/>
    <property type="match status" value="1"/>
</dbReference>
<evidence type="ECO:0000313" key="13">
    <source>
        <dbReference type="EMBL" id="KAK7461989.1"/>
    </source>
</evidence>
<keyword evidence="6 10" id="KW-0472">Membrane</keyword>
<evidence type="ECO:0000256" key="7">
    <source>
        <dbReference type="ARBA" id="ARBA00023316"/>
    </source>
</evidence>
<evidence type="ECO:0000313" key="14">
    <source>
        <dbReference type="Proteomes" id="UP001498398"/>
    </source>
</evidence>
<gene>
    <name evidence="13" type="ORF">VKT23_008420</name>
</gene>
<keyword evidence="5 10" id="KW-1133">Transmembrane helix</keyword>
<dbReference type="SUPFAM" id="SSF53448">
    <property type="entry name" value="Nucleotide-diphospho-sugar transferases"/>
    <property type="match status" value="1"/>
</dbReference>
<comment type="caution">
    <text evidence="13">The sequence shown here is derived from an EMBL/GenBank/DDBJ whole genome shotgun (WGS) entry which is preliminary data.</text>
</comment>
<sequence length="999" mass="112597">MSFQRYTQYQQPYQRQYQQDDYDDEDSEGSDIADEYNVANSLYPHDQNHSTSTSYPRYQPGQFLEPIHTGETLQLGHSSPYQSTGNPSVDSYYSHQPAPSDSHSYESYGNSYLSEPTTLAGSREDSYDHRQHDLEAYSSGALRAVPARSRSPTPAGDDEDYYIVGNDSFHYTGLPGQYPQDPEKALWPRKSFGARPEFKPSSSFQEPQTPTTTLSSEAEETRHFGPAPTGRVMRRRKTKKRIQLTRGNYVVPLPVPPKLLLPGPRRHEQEFQTTRYTMVTCDPDDFEKSGYTLRQIEMQRTTELLVVITMYNEDEILFCRTLYGVMKNIQHLCTRKNSQTWGPDSWKKVVVCVIADGRTKIHPRVLDCLTLLGVYQPGPHMRGGIGQEGVPEAGLKKARNDFVVMLLLTMIMISRSLHIFTSIRQALLSTQAYISSTVHKLFSINLVNFLSRYPDKGIVPTQIIFCLKERNQKKINSHRWFFNAFAHMLQPNVCVLLDVGTRPGNSSLYRLWKTFDLNSNVAGACGEIAAYKGKNWSLLLNPLVACQNFEYKISCILDKPTESMFGYISVLPGAFSAYRYHALQNNHKGIGPLASYFKGEVLHGRDTDIFTSNMYLAEDRILCFELVAKANSNWVLKYVKGAVAETDVPDAVPEFISQRRRWLNGSFFAAVYAIAHLGQILRSGHSITRKVVLTVETVYNMINLVFAWFSIGNFYIFFVVLTSSLNTIPGFSILNTFITYAMAAMIAACFLFAMGNKPRASKLKYRLAIIFFSVMMIYMLAASVVCAISAAQQGGAANSAMLFSVIITYGVYAASSVLAFDPMHMITSFIPYLLLSPTYFVLLNIYSFSNLDDISWGTKQDAVEEQSLAAVTANTQNQADIEMFSSEADRDEFYQEAVGNLKYRKEVPRPAVSESQKEQNVKDYYANVRTNVLLAWVLSNAILIIGILHDSNAAGTFSEDNSLNRTKAYLVFILVFTAMANIIRLSASTVYLFIRLLTG</sequence>
<evidence type="ECO:0000256" key="2">
    <source>
        <dbReference type="ARBA" id="ARBA00012543"/>
    </source>
</evidence>
<dbReference type="InterPro" id="IPR004835">
    <property type="entry name" value="Chitin_synth"/>
</dbReference>
<feature type="transmembrane region" description="Helical" evidence="10">
    <location>
        <begin position="826"/>
        <end position="846"/>
    </location>
</feature>
<feature type="region of interest" description="Disordered" evidence="11">
    <location>
        <begin position="1"/>
        <end position="162"/>
    </location>
</feature>
<feature type="compositionally biased region" description="Polar residues" evidence="11">
    <location>
        <begin position="71"/>
        <end position="120"/>
    </location>
</feature>
<reference evidence="13 14" key="1">
    <citation type="submission" date="2024-01" db="EMBL/GenBank/DDBJ databases">
        <title>A draft genome for the cacao thread blight pathogen Marasmiellus scandens.</title>
        <authorList>
            <person name="Baruah I.K."/>
            <person name="Leung J."/>
            <person name="Bukari Y."/>
            <person name="Amoako-Attah I."/>
            <person name="Meinhardt L.W."/>
            <person name="Bailey B.A."/>
            <person name="Cohen S.P."/>
        </authorList>
    </citation>
    <scope>NUCLEOTIDE SEQUENCE [LARGE SCALE GENOMIC DNA]</scope>
    <source>
        <strain evidence="13 14">GH-19</strain>
    </source>
</reference>
<name>A0ABR1JPD1_9AGAR</name>
<dbReference type="EMBL" id="JBANRG010000012">
    <property type="protein sequence ID" value="KAK7461989.1"/>
    <property type="molecule type" value="Genomic_DNA"/>
</dbReference>
<organism evidence="13 14">
    <name type="scientific">Marasmiellus scandens</name>
    <dbReference type="NCBI Taxonomy" id="2682957"/>
    <lineage>
        <taxon>Eukaryota</taxon>
        <taxon>Fungi</taxon>
        <taxon>Dikarya</taxon>
        <taxon>Basidiomycota</taxon>
        <taxon>Agaricomycotina</taxon>
        <taxon>Agaricomycetes</taxon>
        <taxon>Agaricomycetidae</taxon>
        <taxon>Agaricales</taxon>
        <taxon>Marasmiineae</taxon>
        <taxon>Omphalotaceae</taxon>
        <taxon>Marasmiellus</taxon>
    </lineage>
</organism>
<comment type="subcellular location">
    <subcellularLocation>
        <location evidence="10">Cell membrane</location>
        <topology evidence="10">Multi-pass membrane protein</topology>
    </subcellularLocation>
    <subcellularLocation>
        <location evidence="1">Membrane</location>
        <topology evidence="1">Multi-pass membrane protein</topology>
    </subcellularLocation>
</comment>
<evidence type="ECO:0000256" key="11">
    <source>
        <dbReference type="SAM" id="MobiDB-lite"/>
    </source>
</evidence>
<feature type="compositionally biased region" description="Basic and acidic residues" evidence="11">
    <location>
        <begin position="122"/>
        <end position="135"/>
    </location>
</feature>
<feature type="transmembrane region" description="Helical" evidence="10">
    <location>
        <begin position="701"/>
        <end position="721"/>
    </location>
</feature>
<feature type="compositionally biased region" description="Polar residues" evidence="11">
    <location>
        <begin position="200"/>
        <end position="216"/>
    </location>
</feature>
<evidence type="ECO:0000256" key="4">
    <source>
        <dbReference type="ARBA" id="ARBA00022692"/>
    </source>
</evidence>
<keyword evidence="4 10" id="KW-0812">Transmembrane</keyword>
<feature type="region of interest" description="Disordered" evidence="11">
    <location>
        <begin position="194"/>
        <end position="240"/>
    </location>
</feature>
<evidence type="ECO:0000256" key="3">
    <source>
        <dbReference type="ARBA" id="ARBA00022676"/>
    </source>
</evidence>
<keyword evidence="14" id="KW-1185">Reference proteome</keyword>
<keyword evidence="3 10" id="KW-0328">Glycosyltransferase</keyword>
<dbReference type="PANTHER" id="PTHR22914:SF38">
    <property type="entry name" value="CHITIN SYNTHASE 2"/>
    <property type="match status" value="1"/>
</dbReference>
<comment type="catalytic activity">
    <reaction evidence="9 10">
        <text>[(1-&gt;4)-N-acetyl-beta-D-glucosaminyl](n) + UDP-N-acetyl-alpha-D-glucosamine = [(1-&gt;4)-N-acetyl-beta-D-glucosaminyl](n+1) + UDP + H(+)</text>
        <dbReference type="Rhea" id="RHEA:16637"/>
        <dbReference type="Rhea" id="RHEA-COMP:9593"/>
        <dbReference type="Rhea" id="RHEA-COMP:9595"/>
        <dbReference type="ChEBI" id="CHEBI:15378"/>
        <dbReference type="ChEBI" id="CHEBI:17029"/>
        <dbReference type="ChEBI" id="CHEBI:57705"/>
        <dbReference type="ChEBI" id="CHEBI:58223"/>
        <dbReference type="EC" id="2.4.1.16"/>
    </reaction>
</comment>
<evidence type="ECO:0000256" key="1">
    <source>
        <dbReference type="ARBA" id="ARBA00004141"/>
    </source>
</evidence>
<dbReference type="InterPro" id="IPR013616">
    <property type="entry name" value="Chitin_synth_N"/>
</dbReference>
<evidence type="ECO:0000259" key="12">
    <source>
        <dbReference type="Pfam" id="PF08407"/>
    </source>
</evidence>
<comment type="similarity">
    <text evidence="10">Belongs to the chitin synthase family.</text>
</comment>
<accession>A0ABR1JPD1</accession>
<evidence type="ECO:0000256" key="10">
    <source>
        <dbReference type="RuleBase" id="RU366040"/>
    </source>
</evidence>
<feature type="transmembrane region" description="Helical" evidence="10">
    <location>
        <begin position="733"/>
        <end position="755"/>
    </location>
</feature>
<dbReference type="Pfam" id="PF01644">
    <property type="entry name" value="Chitin_synth_1"/>
    <property type="match status" value="2"/>
</dbReference>
<keyword evidence="10" id="KW-1003">Cell membrane</keyword>
<proteinExistence type="inferred from homology"/>
<keyword evidence="10" id="KW-0808">Transferase</keyword>
<evidence type="ECO:0000256" key="9">
    <source>
        <dbReference type="ARBA" id="ARBA00048014"/>
    </source>
</evidence>
<feature type="transmembrane region" description="Helical" evidence="10">
    <location>
        <begin position="969"/>
        <end position="994"/>
    </location>
</feature>
<dbReference type="InterPro" id="IPR029044">
    <property type="entry name" value="Nucleotide-diphossugar_trans"/>
</dbReference>
<dbReference type="EC" id="2.4.1.16" evidence="2 10"/>
<feature type="domain" description="Chitin synthase N-terminal" evidence="12">
    <location>
        <begin position="237"/>
        <end position="303"/>
    </location>
</feature>
<dbReference type="PANTHER" id="PTHR22914">
    <property type="entry name" value="CHITIN SYNTHASE"/>
    <property type="match status" value="1"/>
</dbReference>
<feature type="compositionally biased region" description="Acidic residues" evidence="11">
    <location>
        <begin position="20"/>
        <end position="34"/>
    </location>
</feature>
<comment type="function">
    <text evidence="8 10">Polymerizes chitin, a structural polymer of the cell wall and septum, by transferring the sugar moiety of UDP-GlcNAc to the non-reducing end of the growing chitin polymer.</text>
</comment>
<feature type="transmembrane region" description="Helical" evidence="10">
    <location>
        <begin position="800"/>
        <end position="820"/>
    </location>
</feature>
<dbReference type="Proteomes" id="UP001498398">
    <property type="component" value="Unassembled WGS sequence"/>
</dbReference>
<evidence type="ECO:0000256" key="5">
    <source>
        <dbReference type="ARBA" id="ARBA00022989"/>
    </source>
</evidence>
<evidence type="ECO:0000256" key="6">
    <source>
        <dbReference type="ARBA" id="ARBA00023136"/>
    </source>
</evidence>
<dbReference type="CDD" id="cd04190">
    <property type="entry name" value="Chitin_synth_C"/>
    <property type="match status" value="1"/>
</dbReference>
<keyword evidence="7 10" id="KW-0961">Cell wall biogenesis/degradation</keyword>
<feature type="transmembrane region" description="Helical" evidence="10">
    <location>
        <begin position="767"/>
        <end position="788"/>
    </location>
</feature>
<feature type="transmembrane region" description="Helical" evidence="10">
    <location>
        <begin position="662"/>
        <end position="681"/>
    </location>
</feature>
<feature type="transmembrane region" description="Helical" evidence="10">
    <location>
        <begin position="932"/>
        <end position="949"/>
    </location>
</feature>
<feature type="compositionally biased region" description="Low complexity" evidence="11">
    <location>
        <begin position="1"/>
        <end position="19"/>
    </location>
</feature>
<evidence type="ECO:0000256" key="8">
    <source>
        <dbReference type="ARBA" id="ARBA00024009"/>
    </source>
</evidence>
<protein>
    <recommendedName>
        <fullName evidence="2 10">Chitin synthase</fullName>
        <ecNumber evidence="2 10">2.4.1.16</ecNumber>
    </recommendedName>
</protein>